<dbReference type="Proteomes" id="UP000292858">
    <property type="component" value="Unassembled WGS sequence"/>
</dbReference>
<dbReference type="InterPro" id="IPR037092">
    <property type="entry name" value="FlavoCytC_S_DH_flav-bd_sf"/>
</dbReference>
<evidence type="ECO:0000256" key="2">
    <source>
        <dbReference type="ARBA" id="ARBA00022827"/>
    </source>
</evidence>
<dbReference type="InterPro" id="IPR023753">
    <property type="entry name" value="FAD/NAD-binding_dom"/>
</dbReference>
<dbReference type="EMBL" id="SIJL01000025">
    <property type="protein sequence ID" value="TBH15345.1"/>
    <property type="molecule type" value="Genomic_DNA"/>
</dbReference>
<dbReference type="InterPro" id="IPR049386">
    <property type="entry name" value="FCSD_central"/>
</dbReference>
<dbReference type="SUPFAM" id="SSF51905">
    <property type="entry name" value="FAD/NAD(P)-binding domain"/>
    <property type="match status" value="2"/>
</dbReference>
<proteinExistence type="predicted"/>
<feature type="domain" description="FAD/NAD(P)-binding" evidence="3">
    <location>
        <begin position="45"/>
        <end position="156"/>
    </location>
</feature>
<dbReference type="GO" id="GO:0050660">
    <property type="term" value="F:flavin adenine dinucleotide binding"/>
    <property type="evidence" value="ECO:0007669"/>
    <property type="project" value="InterPro"/>
</dbReference>
<dbReference type="PRINTS" id="PR00411">
    <property type="entry name" value="PNDRDTASEI"/>
</dbReference>
<protein>
    <submittedName>
        <fullName evidence="6">Sulfide dehydrogenase</fullName>
    </submittedName>
</protein>
<reference evidence="6 7" key="1">
    <citation type="submission" date="2019-02" db="EMBL/GenBank/DDBJ databases">
        <title>Thermus sp. a novel from hot spring.</title>
        <authorList>
            <person name="Zhao Z."/>
        </authorList>
    </citation>
    <scope>NUCLEOTIDE SEQUENCE [LARGE SCALE GENOMIC DNA]</scope>
    <source>
        <strain evidence="6 7">CFH 72773T</strain>
    </source>
</reference>
<keyword evidence="1" id="KW-0285">Flavoprotein</keyword>
<evidence type="ECO:0000256" key="1">
    <source>
        <dbReference type="ARBA" id="ARBA00022630"/>
    </source>
</evidence>
<feature type="domain" description="Flavocytochrome c sulphide dehydrogenase flavin-binding" evidence="4">
    <location>
        <begin position="367"/>
        <end position="425"/>
    </location>
</feature>
<dbReference type="Pfam" id="PF07992">
    <property type="entry name" value="Pyr_redox_2"/>
    <property type="match status" value="1"/>
</dbReference>
<dbReference type="Pfam" id="PF21706">
    <property type="entry name" value="FCSD_central"/>
    <property type="match status" value="1"/>
</dbReference>
<dbReference type="RefSeq" id="WP_130842677.1">
    <property type="nucleotide sequence ID" value="NZ_SIJL01000025.1"/>
</dbReference>
<comment type="caution">
    <text evidence="6">The sequence shown here is derived from an EMBL/GenBank/DDBJ whole genome shotgun (WGS) entry which is preliminary data.</text>
</comment>
<dbReference type="PROSITE" id="PS51318">
    <property type="entry name" value="TAT"/>
    <property type="match status" value="1"/>
</dbReference>
<feature type="domain" description="Sulfide dehydrogenase [flavocytochrome c] flavoprotein chain central" evidence="5">
    <location>
        <begin position="175"/>
        <end position="286"/>
    </location>
</feature>
<dbReference type="OrthoDB" id="9781621at2"/>
<name>A0A4V2IU87_9DEIN</name>
<evidence type="ECO:0000313" key="6">
    <source>
        <dbReference type="EMBL" id="TBH15345.1"/>
    </source>
</evidence>
<evidence type="ECO:0000313" key="7">
    <source>
        <dbReference type="Proteomes" id="UP000292858"/>
    </source>
</evidence>
<dbReference type="GO" id="GO:0016491">
    <property type="term" value="F:oxidoreductase activity"/>
    <property type="evidence" value="ECO:0007669"/>
    <property type="project" value="InterPro"/>
</dbReference>
<dbReference type="InterPro" id="IPR052541">
    <property type="entry name" value="SQRD"/>
</dbReference>
<dbReference type="InterPro" id="IPR016156">
    <property type="entry name" value="FAD/NAD-linked_Rdtase_dimer_sf"/>
</dbReference>
<organism evidence="6 7">
    <name type="scientific">Thermus thermamylovorans</name>
    <dbReference type="NCBI Taxonomy" id="2509362"/>
    <lineage>
        <taxon>Bacteria</taxon>
        <taxon>Thermotogati</taxon>
        <taxon>Deinococcota</taxon>
        <taxon>Deinococci</taxon>
        <taxon>Thermales</taxon>
        <taxon>Thermaceae</taxon>
        <taxon>Thermus</taxon>
    </lineage>
</organism>
<dbReference type="SUPFAM" id="SSF55424">
    <property type="entry name" value="FAD/NAD-linked reductases, dimerisation (C-terminal) domain"/>
    <property type="match status" value="1"/>
</dbReference>
<dbReference type="PANTHER" id="PTHR43755">
    <property type="match status" value="1"/>
</dbReference>
<keyword evidence="2" id="KW-0274">FAD</keyword>
<accession>A0A4V2IU87</accession>
<sequence>MQKVNRRQVLKQGAVLAAAGALGQGFAREFYASPPTLLPRTRRPRVVVVGGGWGGVTAARQLVQLGVNAEVVLVEQRGYFMSCPISNLFLAGIKPLEFLVFDYTNVVKDGVIFVQDRVLEINRDRRLVRTTGGYLAYDFLVLAPGIEYMYEAIEGYAEVKALMPVAFKPFEHVALRRMIDRFEEEGGELVLSIPRPPYRCPPGPYERAAVLAWRLKSKGVKGKVIVLDANEGPISKGPGFLAAYNDLYKDYLEYIPRAEVKAVDYERKVVKTEFDEYPFALANIVPPMKASDLVRQAGLGERWANAAIPYFHSERDDRVYLLGDIIGNVPYPKSGHVAHVSGTIVARQIAERLQGKAATAVTLEFPSNICYSYVNSEEAIWVAHQHGWDEAARRLTQQANVDNQRSSANSEAAMGWALGIWSTMFGPA</sequence>
<dbReference type="Gene3D" id="3.50.50.60">
    <property type="entry name" value="FAD/NAD(P)-binding domain"/>
    <property type="match status" value="2"/>
</dbReference>
<dbReference type="Gene3D" id="3.90.760.10">
    <property type="entry name" value="Flavocytochrome c sulphide dehydrogenase, flavin-binding domain"/>
    <property type="match status" value="1"/>
</dbReference>
<keyword evidence="7" id="KW-1185">Reference proteome</keyword>
<evidence type="ECO:0000259" key="5">
    <source>
        <dbReference type="Pfam" id="PF21706"/>
    </source>
</evidence>
<dbReference type="AlphaFoldDB" id="A0A4V2IU87"/>
<evidence type="ECO:0000259" key="3">
    <source>
        <dbReference type="Pfam" id="PF07992"/>
    </source>
</evidence>
<dbReference type="InterPro" id="IPR036188">
    <property type="entry name" value="FAD/NAD-bd_sf"/>
</dbReference>
<dbReference type="InterPro" id="IPR015323">
    <property type="entry name" value="FlavoCytC_S_DH_flav-bd"/>
</dbReference>
<gene>
    <name evidence="6" type="ORF">ETP66_11210</name>
</gene>
<dbReference type="PANTHER" id="PTHR43755:SF1">
    <property type="entry name" value="FAD-DEPENDENT PYRIDINE NUCLEOTIDE-DISULPHIDE OXIDOREDUCTASE"/>
    <property type="match status" value="1"/>
</dbReference>
<evidence type="ECO:0000259" key="4">
    <source>
        <dbReference type="Pfam" id="PF09242"/>
    </source>
</evidence>
<dbReference type="Pfam" id="PF09242">
    <property type="entry name" value="FCSD-flav_bind"/>
    <property type="match status" value="1"/>
</dbReference>
<dbReference type="InterPro" id="IPR006311">
    <property type="entry name" value="TAT_signal"/>
</dbReference>